<evidence type="ECO:0000313" key="7">
    <source>
        <dbReference type="EMBL" id="GJM62512.1"/>
    </source>
</evidence>
<evidence type="ECO:0000256" key="4">
    <source>
        <dbReference type="ARBA" id="ARBA00022837"/>
    </source>
</evidence>
<comment type="similarity">
    <text evidence="1">Belongs to the sulfatase family.</text>
</comment>
<dbReference type="GO" id="GO:0046872">
    <property type="term" value="F:metal ion binding"/>
    <property type="evidence" value="ECO:0007669"/>
    <property type="project" value="UniProtKB-KW"/>
</dbReference>
<dbReference type="InterPro" id="IPR024607">
    <property type="entry name" value="Sulfatase_CS"/>
</dbReference>
<feature type="signal peptide" evidence="5">
    <location>
        <begin position="1"/>
        <end position="19"/>
    </location>
</feature>
<reference evidence="7 8" key="1">
    <citation type="submission" date="2021-12" db="EMBL/GenBank/DDBJ databases">
        <title>Genome sequencing of bacteria with rrn-lacking chromosome and rrn-plasmid.</title>
        <authorList>
            <person name="Anda M."/>
            <person name="Iwasaki W."/>
        </authorList>
    </citation>
    <scope>NUCLEOTIDE SEQUENCE [LARGE SCALE GENOMIC DNA]</scope>
    <source>
        <strain evidence="7 8">NBRC 15940</strain>
    </source>
</reference>
<keyword evidence="2" id="KW-0479">Metal-binding</keyword>
<keyword evidence="5" id="KW-0732">Signal</keyword>
<dbReference type="InterPro" id="IPR050738">
    <property type="entry name" value="Sulfatase"/>
</dbReference>
<organism evidence="7 8">
    <name type="scientific">Persicobacter diffluens</name>
    <dbReference type="NCBI Taxonomy" id="981"/>
    <lineage>
        <taxon>Bacteria</taxon>
        <taxon>Pseudomonadati</taxon>
        <taxon>Bacteroidota</taxon>
        <taxon>Cytophagia</taxon>
        <taxon>Cytophagales</taxon>
        <taxon>Persicobacteraceae</taxon>
        <taxon>Persicobacter</taxon>
    </lineage>
</organism>
<dbReference type="Proteomes" id="UP001310022">
    <property type="component" value="Unassembled WGS sequence"/>
</dbReference>
<dbReference type="PROSITE" id="PS00149">
    <property type="entry name" value="SULFATASE_2"/>
    <property type="match status" value="1"/>
</dbReference>
<evidence type="ECO:0000313" key="8">
    <source>
        <dbReference type="Proteomes" id="UP001310022"/>
    </source>
</evidence>
<dbReference type="SUPFAM" id="SSF53649">
    <property type="entry name" value="Alkaline phosphatase-like"/>
    <property type="match status" value="1"/>
</dbReference>
<dbReference type="EMBL" id="BQKE01000002">
    <property type="protein sequence ID" value="GJM62512.1"/>
    <property type="molecule type" value="Genomic_DNA"/>
</dbReference>
<keyword evidence="3" id="KW-0378">Hydrolase</keyword>
<name>A0AAN4VZU6_9BACT</name>
<dbReference type="RefSeq" id="WP_338237789.1">
    <property type="nucleotide sequence ID" value="NZ_BQKE01000002.1"/>
</dbReference>
<protein>
    <submittedName>
        <fullName evidence="7">N-acetylgalactosamine-6-sulfatase</fullName>
    </submittedName>
</protein>
<evidence type="ECO:0000256" key="1">
    <source>
        <dbReference type="ARBA" id="ARBA00008779"/>
    </source>
</evidence>
<dbReference type="PANTHER" id="PTHR42693">
    <property type="entry name" value="ARYLSULFATASE FAMILY MEMBER"/>
    <property type="match status" value="1"/>
</dbReference>
<proteinExistence type="inferred from homology"/>
<feature type="chain" id="PRO_5043044664" evidence="5">
    <location>
        <begin position="20"/>
        <end position="479"/>
    </location>
</feature>
<comment type="caution">
    <text evidence="7">The sequence shown here is derived from an EMBL/GenBank/DDBJ whole genome shotgun (WGS) entry which is preliminary data.</text>
</comment>
<accession>A0AAN4VZU6</accession>
<dbReference type="AlphaFoldDB" id="A0AAN4VZU6"/>
<evidence type="ECO:0000256" key="5">
    <source>
        <dbReference type="SAM" id="SignalP"/>
    </source>
</evidence>
<keyword evidence="8" id="KW-1185">Reference proteome</keyword>
<evidence type="ECO:0000256" key="3">
    <source>
        <dbReference type="ARBA" id="ARBA00022801"/>
    </source>
</evidence>
<feature type="domain" description="Sulfatase N-terminal" evidence="6">
    <location>
        <begin position="24"/>
        <end position="357"/>
    </location>
</feature>
<keyword evidence="4" id="KW-0106">Calcium</keyword>
<dbReference type="GO" id="GO:0004065">
    <property type="term" value="F:arylsulfatase activity"/>
    <property type="evidence" value="ECO:0007669"/>
    <property type="project" value="TreeGrafter"/>
</dbReference>
<dbReference type="InterPro" id="IPR000917">
    <property type="entry name" value="Sulfatase_N"/>
</dbReference>
<dbReference type="Gene3D" id="3.40.720.10">
    <property type="entry name" value="Alkaline Phosphatase, subunit A"/>
    <property type="match status" value="1"/>
</dbReference>
<dbReference type="Pfam" id="PF00884">
    <property type="entry name" value="Sulfatase"/>
    <property type="match status" value="1"/>
</dbReference>
<dbReference type="PANTHER" id="PTHR42693:SF53">
    <property type="entry name" value="ENDO-4-O-SULFATASE"/>
    <property type="match status" value="1"/>
</dbReference>
<sequence>MLKLTPLLFLLFSFHGLVAQKPDNFIIILIDDMGAGDLGFMGAEDMLTPNIDKLASEGSWMQQGYVTSSVCGPSRAGLISGRYQDRFGICGNFGAQSTKGFPLNQPMLQDYLKAAGYKTGAIGKWHFGLAEDHFKPHHRNFDYFYGFYAGGHSYYEAASTYEEAKGKDQWPIHRNVNGIEGIVDYKKGNYLTDEFSREAVEFIERNAEEPFFLYLAYNAVHYPWDAPQSYLDRVDEFREYTLPYRRILAGMTLAIDDGVGAIMEMLREKGIEENTAIVFLSDNGSPRTINSPHTYNTGDITMSKTGGLRGYKGDTYEGGIRVPFIIKWPGQVPAGQSYPHPVISLDIVPTFLAHAGISPSTDLDGVNIIPHLQGKTTERPHENLYWRYMDDYAYRKGDWIITWNDQENYMKKLPKEEVRTKLFHLSADPAQKENQRNREESIYQNLQAEFDSLDLCFPEKEFPMLFPVPYTRKKEIFVP</sequence>
<dbReference type="InterPro" id="IPR017850">
    <property type="entry name" value="Alkaline_phosphatase_core_sf"/>
</dbReference>
<evidence type="ECO:0000256" key="2">
    <source>
        <dbReference type="ARBA" id="ARBA00022723"/>
    </source>
</evidence>
<evidence type="ECO:0000259" key="6">
    <source>
        <dbReference type="Pfam" id="PF00884"/>
    </source>
</evidence>
<gene>
    <name evidence="7" type="ORF">PEDI_30640</name>
</gene>